<dbReference type="HAMAP" id="MF_01820">
    <property type="entry name" value="GTPase_RsgA"/>
    <property type="match status" value="1"/>
</dbReference>
<sequence>MNNKYRNKRNNTSDNFFIPGWNNSLESAFSAYKGPYVPGRVAVRHKTVCNILTEKGEIQAAVSGAMRRVGKQPVVGDFVVLLDQSDINSYTIVDILPRTSCLSRGSTGESGEEQLIAANIDTIFIVTAVGHDLNLRRLERYLTIVYSSGARPVILINKIDLAEKLSDDISQTIQQIKDMAGDVPVITLSALSSKNLEKLDPFMIPDDTIALIGSSGVGKSTLINALFGNEVQKTSGVREDDDKGKHTTTVRQLFLLPNGTIFIDNPGIREIQLGESSGGIDRTFSDIAELAQNCRFKDCTHRNEPHCAVMKALDEGLITQERFDSYHKLNDELAFQKDKAEIGLKRLEKKKYKGLAQAAKKYRKSERE</sequence>
<dbReference type="CDD" id="cd01854">
    <property type="entry name" value="YjeQ_EngC"/>
    <property type="match status" value="1"/>
</dbReference>
<evidence type="ECO:0000256" key="3">
    <source>
        <dbReference type="ARBA" id="ARBA00022723"/>
    </source>
</evidence>
<dbReference type="SUPFAM" id="SSF52540">
    <property type="entry name" value="P-loop containing nucleoside triphosphate hydrolases"/>
    <property type="match status" value="1"/>
</dbReference>
<evidence type="ECO:0000256" key="7">
    <source>
        <dbReference type="ARBA" id="ARBA00022833"/>
    </source>
</evidence>
<evidence type="ECO:0000256" key="1">
    <source>
        <dbReference type="ARBA" id="ARBA00022490"/>
    </source>
</evidence>
<dbReference type="EMBL" id="CP058215">
    <property type="protein sequence ID" value="QLC50104.1"/>
    <property type="molecule type" value="Genomic_DNA"/>
</dbReference>
<evidence type="ECO:0000256" key="8">
    <source>
        <dbReference type="ARBA" id="ARBA00022884"/>
    </source>
</evidence>
<keyword evidence="2 10" id="KW-0690">Ribosome biogenesis</keyword>
<dbReference type="Gene3D" id="1.10.40.50">
    <property type="entry name" value="Probable gtpase engc, domain 3"/>
    <property type="match status" value="1"/>
</dbReference>
<dbReference type="Pfam" id="PF03193">
    <property type="entry name" value="RsgA_GTPase"/>
    <property type="match status" value="1"/>
</dbReference>
<protein>
    <recommendedName>
        <fullName evidence="10">Small ribosomal subunit biogenesis GTPase RsgA</fullName>
        <ecNumber evidence="10">3.6.1.-</ecNumber>
    </recommendedName>
</protein>
<accession>A0A7D5I503</accession>
<dbReference type="InterPro" id="IPR004881">
    <property type="entry name" value="Ribosome_biogen_GTPase_RsgA"/>
</dbReference>
<dbReference type="Proteomes" id="UP000509594">
    <property type="component" value="Chromosome"/>
</dbReference>
<feature type="domain" description="CP-type G" evidence="12">
    <location>
        <begin position="112"/>
        <end position="271"/>
    </location>
</feature>
<dbReference type="InterPro" id="IPR030378">
    <property type="entry name" value="G_CP_dom"/>
</dbReference>
<dbReference type="PANTHER" id="PTHR32120:SF10">
    <property type="entry name" value="SMALL RIBOSOMAL SUBUNIT BIOGENESIS GTPASE RSGA"/>
    <property type="match status" value="1"/>
</dbReference>
<comment type="cofactor">
    <cofactor evidence="10">
        <name>Zn(2+)</name>
        <dbReference type="ChEBI" id="CHEBI:29105"/>
    </cofactor>
    <text evidence="10">Binds 1 zinc ion per subunit.</text>
</comment>
<keyword evidence="4 10" id="KW-0699">rRNA-binding</keyword>
<evidence type="ECO:0000259" key="12">
    <source>
        <dbReference type="PROSITE" id="PS51721"/>
    </source>
</evidence>
<dbReference type="GeneID" id="55821518"/>
<dbReference type="PANTHER" id="PTHR32120">
    <property type="entry name" value="SMALL RIBOSOMAL SUBUNIT BIOGENESIS GTPASE RSGA"/>
    <property type="match status" value="1"/>
</dbReference>
<evidence type="ECO:0000313" key="14">
    <source>
        <dbReference type="Proteomes" id="UP000509594"/>
    </source>
</evidence>
<dbReference type="OrthoDB" id="69796at2157"/>
<dbReference type="KEGG" id="mzi:HWN40_07545"/>
<feature type="binding site" evidence="10">
    <location>
        <begin position="157"/>
        <end position="160"/>
    </location>
    <ligand>
        <name>GTP</name>
        <dbReference type="ChEBI" id="CHEBI:37565"/>
    </ligand>
</feature>
<dbReference type="AlphaFoldDB" id="A0A7D5I503"/>
<dbReference type="GO" id="GO:0005525">
    <property type="term" value="F:GTP binding"/>
    <property type="evidence" value="ECO:0007669"/>
    <property type="project" value="UniProtKB-UniRule"/>
</dbReference>
<dbReference type="PROSITE" id="PS51721">
    <property type="entry name" value="G_CP"/>
    <property type="match status" value="1"/>
</dbReference>
<evidence type="ECO:0000256" key="6">
    <source>
        <dbReference type="ARBA" id="ARBA00022801"/>
    </source>
</evidence>
<feature type="binding site" evidence="10">
    <location>
        <position position="299"/>
    </location>
    <ligand>
        <name>Zn(2+)</name>
        <dbReference type="ChEBI" id="CHEBI:29105"/>
    </ligand>
</feature>
<evidence type="ECO:0000256" key="5">
    <source>
        <dbReference type="ARBA" id="ARBA00022741"/>
    </source>
</evidence>
<comment type="function">
    <text evidence="10">One of several proteins that assist in the late maturation steps of the functional core of the 30S ribosomal subunit. Helps release RbfA from mature subunits. May play a role in the assembly of ribosomal proteins into the subunit. Circularly permuted GTPase that catalyzes slow GTP hydrolysis, GTPase activity is stimulated by the 30S ribosomal subunit.</text>
</comment>
<organism evidence="13 14">
    <name type="scientific">Methanolobus zinderi</name>
    <dbReference type="NCBI Taxonomy" id="536044"/>
    <lineage>
        <taxon>Archaea</taxon>
        <taxon>Methanobacteriati</taxon>
        <taxon>Methanobacteriota</taxon>
        <taxon>Stenosarchaea group</taxon>
        <taxon>Methanomicrobia</taxon>
        <taxon>Methanosarcinales</taxon>
        <taxon>Methanosarcinaceae</taxon>
        <taxon>Methanolobus</taxon>
    </lineage>
</organism>
<keyword evidence="6 10" id="KW-0378">Hydrolase</keyword>
<keyword evidence="14" id="KW-1185">Reference proteome</keyword>
<feature type="binding site" evidence="10">
    <location>
        <begin position="213"/>
        <end position="221"/>
    </location>
    <ligand>
        <name>GTP</name>
        <dbReference type="ChEBI" id="CHEBI:37565"/>
    </ligand>
</feature>
<evidence type="ECO:0000256" key="2">
    <source>
        <dbReference type="ARBA" id="ARBA00022517"/>
    </source>
</evidence>
<evidence type="ECO:0000313" key="13">
    <source>
        <dbReference type="EMBL" id="QLC50104.1"/>
    </source>
</evidence>
<gene>
    <name evidence="10 13" type="primary">rsgA</name>
    <name evidence="13" type="ORF">HWN40_07545</name>
</gene>
<comment type="subcellular location">
    <subcellularLocation>
        <location evidence="10">Cytoplasm</location>
    </subcellularLocation>
</comment>
<dbReference type="PROSITE" id="PS50936">
    <property type="entry name" value="ENGC_GTPASE"/>
    <property type="match status" value="1"/>
</dbReference>
<keyword evidence="5 10" id="KW-0547">Nucleotide-binding</keyword>
<evidence type="ECO:0000256" key="9">
    <source>
        <dbReference type="ARBA" id="ARBA00023134"/>
    </source>
</evidence>
<dbReference type="RefSeq" id="WP_176965160.1">
    <property type="nucleotide sequence ID" value="NZ_CP058215.1"/>
</dbReference>
<dbReference type="EC" id="3.6.1.-" evidence="10"/>
<evidence type="ECO:0000259" key="11">
    <source>
        <dbReference type="PROSITE" id="PS50936"/>
    </source>
</evidence>
<feature type="binding site" evidence="10">
    <location>
        <position position="301"/>
    </location>
    <ligand>
        <name>Zn(2+)</name>
        <dbReference type="ChEBI" id="CHEBI:29105"/>
    </ligand>
</feature>
<feature type="binding site" evidence="10">
    <location>
        <position position="307"/>
    </location>
    <ligand>
        <name>Zn(2+)</name>
        <dbReference type="ChEBI" id="CHEBI:29105"/>
    </ligand>
</feature>
<evidence type="ECO:0000256" key="10">
    <source>
        <dbReference type="HAMAP-Rule" id="MF_01820"/>
    </source>
</evidence>
<feature type="binding site" evidence="10">
    <location>
        <position position="294"/>
    </location>
    <ligand>
        <name>Zn(2+)</name>
        <dbReference type="ChEBI" id="CHEBI:29105"/>
    </ligand>
</feature>
<evidence type="ECO:0000256" key="4">
    <source>
        <dbReference type="ARBA" id="ARBA00022730"/>
    </source>
</evidence>
<keyword evidence="8 10" id="KW-0694">RNA-binding</keyword>
<keyword evidence="7 10" id="KW-0862">Zinc</keyword>
<dbReference type="GO" id="GO:0042274">
    <property type="term" value="P:ribosomal small subunit biogenesis"/>
    <property type="evidence" value="ECO:0007669"/>
    <property type="project" value="UniProtKB-UniRule"/>
</dbReference>
<dbReference type="InterPro" id="IPR010914">
    <property type="entry name" value="RsgA_GTPase_dom"/>
</dbReference>
<feature type="domain" description="EngC GTPase" evidence="11">
    <location>
        <begin position="118"/>
        <end position="269"/>
    </location>
</feature>
<name>A0A7D5I503_9EURY</name>
<dbReference type="InterPro" id="IPR027417">
    <property type="entry name" value="P-loop_NTPase"/>
</dbReference>
<reference evidence="13 14" key="1">
    <citation type="submission" date="2020-06" db="EMBL/GenBank/DDBJ databases">
        <title>Methanolobus halotolerans sp. nov., isolated from a saline lake Tus in Siberia.</title>
        <authorList>
            <person name="Shen Y."/>
            <person name="Chen S.-C."/>
            <person name="Lai M.-C."/>
            <person name="Huang H.-H."/>
            <person name="Chiu H.-H."/>
            <person name="Tang S.-L."/>
            <person name="Rogozin D.Y."/>
            <person name="Degermendzhy A.G."/>
        </authorList>
    </citation>
    <scope>NUCLEOTIDE SEQUENCE [LARGE SCALE GENOMIC DNA]</scope>
    <source>
        <strain evidence="13 14">DSM 21339</strain>
    </source>
</reference>
<comment type="subunit">
    <text evidence="10">Monomer. Associates with 30S ribosomal subunit, binds 16S rRNA.</text>
</comment>
<keyword evidence="9 10" id="KW-0342">GTP-binding</keyword>
<dbReference type="GO" id="GO:0046872">
    <property type="term" value="F:metal ion binding"/>
    <property type="evidence" value="ECO:0007669"/>
    <property type="project" value="UniProtKB-KW"/>
</dbReference>
<dbReference type="GO" id="GO:0003924">
    <property type="term" value="F:GTPase activity"/>
    <property type="evidence" value="ECO:0007669"/>
    <property type="project" value="UniProtKB-UniRule"/>
</dbReference>
<dbReference type="Gene3D" id="3.40.50.300">
    <property type="entry name" value="P-loop containing nucleotide triphosphate hydrolases"/>
    <property type="match status" value="1"/>
</dbReference>
<keyword evidence="3 10" id="KW-0479">Metal-binding</keyword>
<dbReference type="GO" id="GO:0019843">
    <property type="term" value="F:rRNA binding"/>
    <property type="evidence" value="ECO:0007669"/>
    <property type="project" value="UniProtKB-KW"/>
</dbReference>
<comment type="similarity">
    <text evidence="10">Belongs to the TRAFAC class YlqF/YawG GTPase family. RsgA subfamily.</text>
</comment>
<dbReference type="NCBIfam" id="TIGR00157">
    <property type="entry name" value="ribosome small subunit-dependent GTPase A"/>
    <property type="match status" value="1"/>
</dbReference>
<proteinExistence type="inferred from homology"/>
<dbReference type="GO" id="GO:0005737">
    <property type="term" value="C:cytoplasm"/>
    <property type="evidence" value="ECO:0007669"/>
    <property type="project" value="UniProtKB-SubCell"/>
</dbReference>
<keyword evidence="1 10" id="KW-0963">Cytoplasm</keyword>